<evidence type="ECO:0000259" key="2">
    <source>
        <dbReference type="PROSITE" id="PS51677"/>
    </source>
</evidence>
<dbReference type="OrthoDB" id="9812065at2"/>
<keyword evidence="1" id="KW-1133">Transmembrane helix</keyword>
<dbReference type="Pfam" id="PF01522">
    <property type="entry name" value="Polysacc_deac_1"/>
    <property type="match status" value="1"/>
</dbReference>
<evidence type="ECO:0000313" key="3">
    <source>
        <dbReference type="EMBL" id="SJZ51205.1"/>
    </source>
</evidence>
<dbReference type="PROSITE" id="PS51677">
    <property type="entry name" value="NODB"/>
    <property type="match status" value="1"/>
</dbReference>
<evidence type="ECO:0000256" key="1">
    <source>
        <dbReference type="SAM" id="Phobius"/>
    </source>
</evidence>
<dbReference type="Gene3D" id="3.20.20.370">
    <property type="entry name" value="Glycoside hydrolase/deacetylase"/>
    <property type="match status" value="1"/>
</dbReference>
<dbReference type="InterPro" id="IPR011330">
    <property type="entry name" value="Glyco_hydro/deAcase_b/a-brl"/>
</dbReference>
<dbReference type="SUPFAM" id="SSF88713">
    <property type="entry name" value="Glycoside hydrolase/deacetylase"/>
    <property type="match status" value="1"/>
</dbReference>
<name>A0A1T4L8W9_9BACT</name>
<dbReference type="RefSeq" id="WP_078667220.1">
    <property type="nucleotide sequence ID" value="NZ_FUWZ01000001.1"/>
</dbReference>
<accession>A0A1T4L8W9</accession>
<dbReference type="PANTHER" id="PTHR10587">
    <property type="entry name" value="GLYCOSYL TRANSFERASE-RELATED"/>
    <property type="match status" value="1"/>
</dbReference>
<feature type="transmembrane region" description="Helical" evidence="1">
    <location>
        <begin position="7"/>
        <end position="25"/>
    </location>
</feature>
<gene>
    <name evidence="3" type="ORF">SAMN04488128_101540</name>
</gene>
<evidence type="ECO:0000313" key="4">
    <source>
        <dbReference type="Proteomes" id="UP000190367"/>
    </source>
</evidence>
<dbReference type="CDD" id="cd10917">
    <property type="entry name" value="CE4_NodB_like_6s_7s"/>
    <property type="match status" value="1"/>
</dbReference>
<dbReference type="InterPro" id="IPR002509">
    <property type="entry name" value="NODB_dom"/>
</dbReference>
<keyword evidence="1" id="KW-0472">Membrane</keyword>
<feature type="transmembrane region" description="Helical" evidence="1">
    <location>
        <begin position="31"/>
        <end position="47"/>
    </location>
</feature>
<dbReference type="AlphaFoldDB" id="A0A1T4L8W9"/>
<sequence>MLNSRTANIIIIAGIAVLLGIRLSGLYPSLSLWWLVVPPLLLLPFYIRGAMNIRSGFFIKTVCAAPTTENVVALSFDDGPEATHTPLILDILDAHQVKAAFFCIGKNIEGNAHLLQRIHAEGHMIGNHTYSHDFWFDMHTSSSMGKDMEKMDTVTINATGLQPRLFRPPYGVTNPNLARAIKRNNYVPVGWSIRSMDTMATDENKLLQKIMSELHPGAVILLHDTCSITASILPRLISAIKAEGYRLERMDKMLKVPAYV</sequence>
<dbReference type="EMBL" id="FUWZ01000001">
    <property type="protein sequence ID" value="SJZ51205.1"/>
    <property type="molecule type" value="Genomic_DNA"/>
</dbReference>
<protein>
    <submittedName>
        <fullName evidence="3">Peptidoglycan/xylan/chitin deacetylase, PgdA/CDA1 family</fullName>
    </submittedName>
</protein>
<keyword evidence="1" id="KW-0812">Transmembrane</keyword>
<keyword evidence="4" id="KW-1185">Reference proteome</keyword>
<dbReference type="InterPro" id="IPR050248">
    <property type="entry name" value="Polysacc_deacetylase_ArnD"/>
</dbReference>
<feature type="domain" description="NodB homology" evidence="2">
    <location>
        <begin position="70"/>
        <end position="248"/>
    </location>
</feature>
<proteinExistence type="predicted"/>
<reference evidence="4" key="1">
    <citation type="submission" date="2017-02" db="EMBL/GenBank/DDBJ databases">
        <authorList>
            <person name="Varghese N."/>
            <person name="Submissions S."/>
        </authorList>
    </citation>
    <scope>NUCLEOTIDE SEQUENCE [LARGE SCALE GENOMIC DNA]</scope>
    <source>
        <strain evidence="4">DSM 22224</strain>
    </source>
</reference>
<dbReference type="GO" id="GO:0016810">
    <property type="term" value="F:hydrolase activity, acting on carbon-nitrogen (but not peptide) bonds"/>
    <property type="evidence" value="ECO:0007669"/>
    <property type="project" value="InterPro"/>
</dbReference>
<organism evidence="3 4">
    <name type="scientific">Chitinophaga eiseniae</name>
    <dbReference type="NCBI Taxonomy" id="634771"/>
    <lineage>
        <taxon>Bacteria</taxon>
        <taxon>Pseudomonadati</taxon>
        <taxon>Bacteroidota</taxon>
        <taxon>Chitinophagia</taxon>
        <taxon>Chitinophagales</taxon>
        <taxon>Chitinophagaceae</taxon>
        <taxon>Chitinophaga</taxon>
    </lineage>
</organism>
<dbReference type="STRING" id="634771.SAMN04488128_101540"/>
<dbReference type="GO" id="GO:0005975">
    <property type="term" value="P:carbohydrate metabolic process"/>
    <property type="evidence" value="ECO:0007669"/>
    <property type="project" value="InterPro"/>
</dbReference>
<dbReference type="Proteomes" id="UP000190367">
    <property type="component" value="Unassembled WGS sequence"/>
</dbReference>